<gene>
    <name evidence="2" type="ORF">SLS63_000899</name>
</gene>
<keyword evidence="3" id="KW-1185">Reference proteome</keyword>
<organism evidence="2 3">
    <name type="scientific">Diaporthe eres</name>
    <name type="common">Phomopsis oblonga</name>
    <dbReference type="NCBI Taxonomy" id="83184"/>
    <lineage>
        <taxon>Eukaryota</taxon>
        <taxon>Fungi</taxon>
        <taxon>Dikarya</taxon>
        <taxon>Ascomycota</taxon>
        <taxon>Pezizomycotina</taxon>
        <taxon>Sordariomycetes</taxon>
        <taxon>Sordariomycetidae</taxon>
        <taxon>Diaporthales</taxon>
        <taxon>Diaporthaceae</taxon>
        <taxon>Diaporthe</taxon>
        <taxon>Diaporthe eres species complex</taxon>
    </lineage>
</organism>
<protein>
    <submittedName>
        <fullName evidence="2">Uncharacterized protein</fullName>
    </submittedName>
</protein>
<dbReference type="Proteomes" id="UP001430848">
    <property type="component" value="Unassembled WGS sequence"/>
</dbReference>
<feature type="compositionally biased region" description="Polar residues" evidence="1">
    <location>
        <begin position="113"/>
        <end position="139"/>
    </location>
</feature>
<feature type="region of interest" description="Disordered" evidence="1">
    <location>
        <begin position="105"/>
        <end position="139"/>
    </location>
</feature>
<evidence type="ECO:0000313" key="2">
    <source>
        <dbReference type="EMBL" id="KAK7741346.1"/>
    </source>
</evidence>
<reference evidence="2 3" key="1">
    <citation type="submission" date="2024-02" db="EMBL/GenBank/DDBJ databases">
        <title>De novo assembly and annotation of 12 fungi associated with fruit tree decline syndrome in Ontario, Canada.</title>
        <authorList>
            <person name="Sulman M."/>
            <person name="Ellouze W."/>
            <person name="Ilyukhin E."/>
        </authorList>
    </citation>
    <scope>NUCLEOTIDE SEQUENCE [LARGE SCALE GENOMIC DNA]</scope>
    <source>
        <strain evidence="2 3">M169</strain>
    </source>
</reference>
<dbReference type="EMBL" id="JAKNSF020000002">
    <property type="protein sequence ID" value="KAK7741346.1"/>
    <property type="molecule type" value="Genomic_DNA"/>
</dbReference>
<comment type="caution">
    <text evidence="2">The sequence shown here is derived from an EMBL/GenBank/DDBJ whole genome shotgun (WGS) entry which is preliminary data.</text>
</comment>
<proteinExistence type="predicted"/>
<accession>A0ABR1PNI6</accession>
<evidence type="ECO:0000256" key="1">
    <source>
        <dbReference type="SAM" id="MobiDB-lite"/>
    </source>
</evidence>
<sequence>MVPQLSNMDHTEEEQDDTWVLVGEGVYFGKRRPQPEECNISPTQKSAGIIDAEALPDGACKPTHTKCCAPTIDGVLHGLKATDPNNPTPDPKVEFAESSATGLTFSAPEDVSSDPQPRTPAENNSQLQPLTRANLGPNSTPGLIRDIQAWVNGELTWLRVAVGGDQASMMPFDGGTTCHSSDGSLDFVFIPAQPSSFGRDALAIGTVFDHLPHTQNYSPEMELDED</sequence>
<name>A0ABR1PNI6_DIAER</name>
<evidence type="ECO:0000313" key="3">
    <source>
        <dbReference type="Proteomes" id="UP001430848"/>
    </source>
</evidence>